<comment type="caution">
    <text evidence="2">The sequence shown here is derived from an EMBL/GenBank/DDBJ whole genome shotgun (WGS) entry which is preliminary data.</text>
</comment>
<accession>A0ABT8GJ12</accession>
<dbReference type="PANTHER" id="PTHR33434">
    <property type="entry name" value="DEGV DOMAIN-CONTAINING PROTEIN DR_1986-RELATED"/>
    <property type="match status" value="1"/>
</dbReference>
<proteinExistence type="predicted"/>
<reference evidence="2" key="1">
    <citation type="submission" date="2023-06" db="EMBL/GenBank/DDBJ databases">
        <title>Egi l300058.</title>
        <authorList>
            <person name="Gao L."/>
            <person name="Fang B.-Z."/>
            <person name="Li W.-J."/>
        </authorList>
    </citation>
    <scope>NUCLEOTIDE SEQUENCE</scope>
    <source>
        <strain evidence="2">EGI L300058</strain>
    </source>
</reference>
<dbReference type="InterPro" id="IPR003797">
    <property type="entry name" value="DegV"/>
</dbReference>
<dbReference type="PROSITE" id="PS51482">
    <property type="entry name" value="DEGV"/>
    <property type="match status" value="1"/>
</dbReference>
<evidence type="ECO:0000313" key="3">
    <source>
        <dbReference type="Proteomes" id="UP001172708"/>
    </source>
</evidence>
<name>A0ABT8GJ12_9MICO</name>
<dbReference type="InterPro" id="IPR050270">
    <property type="entry name" value="DegV_domain_contain"/>
</dbReference>
<dbReference type="InterPro" id="IPR043168">
    <property type="entry name" value="DegV_C"/>
</dbReference>
<protein>
    <submittedName>
        <fullName evidence="2">DegV family protein</fullName>
    </submittedName>
</protein>
<dbReference type="RefSeq" id="WP_301143064.1">
    <property type="nucleotide sequence ID" value="NZ_JAUHQA010000001.1"/>
</dbReference>
<dbReference type="Proteomes" id="UP001172708">
    <property type="component" value="Unassembled WGS sequence"/>
</dbReference>
<dbReference type="Pfam" id="PF02645">
    <property type="entry name" value="DegV"/>
    <property type="match status" value="1"/>
</dbReference>
<dbReference type="Gene3D" id="3.30.1180.10">
    <property type="match status" value="1"/>
</dbReference>
<dbReference type="EMBL" id="JAUHQA010000001">
    <property type="protein sequence ID" value="MDN4481418.1"/>
    <property type="molecule type" value="Genomic_DNA"/>
</dbReference>
<keyword evidence="1" id="KW-0446">Lipid-binding</keyword>
<evidence type="ECO:0000313" key="2">
    <source>
        <dbReference type="EMBL" id="MDN4481418.1"/>
    </source>
</evidence>
<evidence type="ECO:0000256" key="1">
    <source>
        <dbReference type="ARBA" id="ARBA00023121"/>
    </source>
</evidence>
<dbReference type="PANTHER" id="PTHR33434:SF2">
    <property type="entry name" value="FATTY ACID-BINDING PROTEIN TM_1468"/>
    <property type="match status" value="1"/>
</dbReference>
<sequence>MSGAVAVITDSAASLPPALARTWGIGVVPLQVVIDGEAHDEGERMGADQVIEALIAGREASTSQPSVAAFERAFARAAREGATHVVAVLISSKMSGTVNGARSAAAAADVPVTVVDSRTLAMATGFAAIAAAALAREGAGPAEVAAEAERVARSSQCVFTVDTLDFLRRGGRVSPAVAAVGRVLSVRPVLELVDGEVAMVERVRSTHRARAAVLARAEAAMAPMARPASAVMMLGDASYGDQAAHDLEERHPDLGLLVRTPVSAVLAVHTGPGTFAAVAADLPARVR</sequence>
<dbReference type="NCBIfam" id="TIGR00762">
    <property type="entry name" value="DegV"/>
    <property type="match status" value="1"/>
</dbReference>
<keyword evidence="3" id="KW-1185">Reference proteome</keyword>
<dbReference type="SUPFAM" id="SSF82549">
    <property type="entry name" value="DAK1/DegV-like"/>
    <property type="match status" value="1"/>
</dbReference>
<dbReference type="Gene3D" id="3.40.50.10170">
    <property type="match status" value="1"/>
</dbReference>
<organism evidence="2 3">
    <name type="scientific">Demequina muriae</name>
    <dbReference type="NCBI Taxonomy" id="3051664"/>
    <lineage>
        <taxon>Bacteria</taxon>
        <taxon>Bacillati</taxon>
        <taxon>Actinomycetota</taxon>
        <taxon>Actinomycetes</taxon>
        <taxon>Micrococcales</taxon>
        <taxon>Demequinaceae</taxon>
        <taxon>Demequina</taxon>
    </lineage>
</organism>
<gene>
    <name evidence="2" type="ORF">QQX02_10825</name>
</gene>